<dbReference type="NCBIfam" id="TIGR03317">
    <property type="entry name" value="ygfZ_signature"/>
    <property type="match status" value="1"/>
</dbReference>
<reference evidence="3 4" key="1">
    <citation type="journal article" date="2017" name="Front. Microbiol.">
        <title>Phaeobacter piscinae sp. nov., a species of the Roseobacter group and potential aquaculture probiont.</title>
        <authorList>
            <person name="Sonnenschein E.C."/>
            <person name="Phippen C.B.W."/>
            <person name="Nielsen K.F."/>
            <person name="Mateiu R.V."/>
            <person name="Melchiorsen J."/>
            <person name="Gram L."/>
            <person name="Overmann J."/>
            <person name="Freese H.M."/>
        </authorList>
    </citation>
    <scope>NUCLEOTIDE SEQUENCE [LARGE SCALE GENOMIC DNA]</scope>
    <source>
        <strain evidence="3 4">P36</strain>
    </source>
</reference>
<feature type="domain" description="CAF17 C-terminal" evidence="2">
    <location>
        <begin position="184"/>
        <end position="240"/>
    </location>
</feature>
<dbReference type="InterPro" id="IPR017703">
    <property type="entry name" value="YgfZ/GCV_T_CS"/>
</dbReference>
<dbReference type="PANTHER" id="PTHR22602:SF0">
    <property type="entry name" value="TRANSFERASE CAF17, MITOCHONDRIAL-RELATED"/>
    <property type="match status" value="1"/>
</dbReference>
<evidence type="ECO:0000256" key="1">
    <source>
        <dbReference type="ARBA" id="ARBA00022946"/>
    </source>
</evidence>
<reference evidence="3 4" key="3">
    <citation type="journal article" date="2017" name="Int. J. Syst. Evol. Microbiol.">
        <title>Adaptation of Surface-Associated Bacteria to the Open Ocean: A Genomically Distinct Subpopulation of Phaeobacter gallaeciensis Colonizes Pacific Mesozooplankton.</title>
        <authorList>
            <person name="Freese H.M."/>
            <person name="Methner A."/>
            <person name="Overmann J."/>
        </authorList>
    </citation>
    <scope>NUCLEOTIDE SEQUENCE [LARGE SCALE GENOMIC DNA]</scope>
    <source>
        <strain evidence="3 4">P36</strain>
    </source>
</reference>
<dbReference type="InterPro" id="IPR057460">
    <property type="entry name" value="CAF17_C"/>
</dbReference>
<reference evidence="3 4" key="4">
    <citation type="journal article" date="2018" name="Environ. Microbiol. Rep.">
        <title>Phylogenetic distribution of roseobacticides in the Roseobacter group and their effect on microalgae.</title>
        <authorList>
            <person name="Sonnenschein E.C."/>
            <person name="Phippen C.B."/>
            <person name="Bentzon-Tilia M."/>
            <person name="Rasmussen S.A."/>
            <person name="Nielsen K.F."/>
            <person name="Gram L."/>
        </authorList>
    </citation>
    <scope>NUCLEOTIDE SEQUENCE [LARGE SCALE GENOMIC DNA]</scope>
    <source>
        <strain evidence="3 4">P36</strain>
    </source>
</reference>
<dbReference type="Gene3D" id="3.30.1360.120">
    <property type="entry name" value="Probable tRNA modification gtpase trme, domain 1"/>
    <property type="match status" value="2"/>
</dbReference>
<dbReference type="InterPro" id="IPR045179">
    <property type="entry name" value="YgfZ/GcvT"/>
</dbReference>
<gene>
    <name evidence="3" type="ORF">PhaeoP36_02198</name>
</gene>
<dbReference type="Pfam" id="PF25455">
    <property type="entry name" value="Beta-barrel_CAF17_C"/>
    <property type="match status" value="1"/>
</dbReference>
<keyword evidence="4" id="KW-1185">Reference proteome</keyword>
<accession>A0ABM6PF48</accession>
<name>A0ABM6PF48_9RHOB</name>
<dbReference type="Proteomes" id="UP000218891">
    <property type="component" value="Chromosome"/>
</dbReference>
<keyword evidence="1" id="KW-0809">Transit peptide</keyword>
<dbReference type="SUPFAM" id="SSF103025">
    <property type="entry name" value="Folate-binding domain"/>
    <property type="match status" value="1"/>
</dbReference>
<proteinExistence type="predicted"/>
<evidence type="ECO:0000259" key="2">
    <source>
        <dbReference type="Pfam" id="PF25455"/>
    </source>
</evidence>
<evidence type="ECO:0000313" key="4">
    <source>
        <dbReference type="Proteomes" id="UP000218891"/>
    </source>
</evidence>
<dbReference type="RefSeq" id="WP_096869166.1">
    <property type="nucleotide sequence ID" value="NZ_CP010643.1"/>
</dbReference>
<sequence length="242" mass="26290">MSNRRILRLSGAETRDFLQGLITNDVAKVDQGLVYAALLTPQGKYLADFFVAADGEDLLLDVDESLAASLAKRLTMYRLRAKITIEETDLAVCRGTGPAPEGALADPRHPDLGWRLYGAEAGDDGSNWDAIRVAHCIPETGIELGSDSYILEAGFERLNGVDFRKGCYVGQEVTARMKHKTTLRKGLATVTVAGAAPIGTEIRRADKPVGTLFTQAGNQAIAYLRFDRAGDDMCAQDARIDW</sequence>
<organism evidence="3 4">
    <name type="scientific">Phaeobacter piscinae</name>
    <dbReference type="NCBI Taxonomy" id="1580596"/>
    <lineage>
        <taxon>Bacteria</taxon>
        <taxon>Pseudomonadati</taxon>
        <taxon>Pseudomonadota</taxon>
        <taxon>Alphaproteobacteria</taxon>
        <taxon>Rhodobacterales</taxon>
        <taxon>Roseobacteraceae</taxon>
        <taxon>Phaeobacter</taxon>
    </lineage>
</organism>
<dbReference type="PANTHER" id="PTHR22602">
    <property type="entry name" value="TRANSFERASE CAF17, MITOCHONDRIAL-RELATED"/>
    <property type="match status" value="1"/>
</dbReference>
<dbReference type="EMBL" id="CP010643">
    <property type="protein sequence ID" value="ATG36323.1"/>
    <property type="molecule type" value="Genomic_DNA"/>
</dbReference>
<protein>
    <submittedName>
        <fullName evidence="3">tRNA-modifying protein ygfZ-like protein</fullName>
    </submittedName>
</protein>
<reference evidence="3 4" key="2">
    <citation type="journal article" date="2017" name="Genome Biol. Evol.">
        <title>Trajectories and Drivers of Genome Evolution in Surface-Associated Marine Phaeobacter.</title>
        <authorList>
            <person name="Freese H.M."/>
            <person name="Sikorski J."/>
            <person name="Bunk B."/>
            <person name="Scheuner C."/>
            <person name="Meier-Kolthoff J.P."/>
            <person name="Sproer C."/>
            <person name="Gram L."/>
            <person name="Overmann J."/>
        </authorList>
    </citation>
    <scope>NUCLEOTIDE SEQUENCE [LARGE SCALE GENOMIC DNA]</scope>
    <source>
        <strain evidence="3 4">P36</strain>
    </source>
</reference>
<dbReference type="InterPro" id="IPR027266">
    <property type="entry name" value="TrmE/GcvT-like"/>
</dbReference>
<evidence type="ECO:0000313" key="3">
    <source>
        <dbReference type="EMBL" id="ATG36323.1"/>
    </source>
</evidence>